<dbReference type="InterPro" id="IPR018720">
    <property type="entry name" value="DUF2249"/>
</dbReference>
<reference evidence="2 3" key="1">
    <citation type="submission" date="2024-09" db="EMBL/GenBank/DDBJ databases">
        <authorList>
            <person name="Makale K.P.P."/>
            <person name="Makhzoum A."/>
            <person name="Rantong G."/>
            <person name="Rahube T.O."/>
        </authorList>
    </citation>
    <scope>NUCLEOTIDE SEQUENCE [LARGE SCALE GENOMIC DNA]</scope>
    <source>
        <strain evidence="2 3">KM_D13</strain>
    </source>
</reference>
<proteinExistence type="predicted"/>
<dbReference type="EMBL" id="JBHDLN010000001">
    <property type="protein sequence ID" value="MFB0840700.1"/>
    <property type="molecule type" value="Genomic_DNA"/>
</dbReference>
<evidence type="ECO:0000259" key="1">
    <source>
        <dbReference type="Pfam" id="PF10006"/>
    </source>
</evidence>
<dbReference type="Pfam" id="PF10006">
    <property type="entry name" value="DUF2249"/>
    <property type="match status" value="1"/>
</dbReference>
<dbReference type="RefSeq" id="WP_373947905.1">
    <property type="nucleotide sequence ID" value="NZ_JBHDLN010000001.1"/>
</dbReference>
<dbReference type="Proteomes" id="UP001575622">
    <property type="component" value="Unassembled WGS sequence"/>
</dbReference>
<evidence type="ECO:0000313" key="3">
    <source>
        <dbReference type="Proteomes" id="UP001575622"/>
    </source>
</evidence>
<sequence length="102" mass="11251">MKRNGNVVELDVRPFLRQKLEPFKQIMDAVNALESDDVFVLHAIFKPTPLLGILKAKGYANKVESVSDDHWITAFARGAGARAKLEAMSLHSFIPADEEAGS</sequence>
<organism evidence="2 3">
    <name type="scientific">Paenibacillus oleatilyticus</name>
    <dbReference type="NCBI Taxonomy" id="2594886"/>
    <lineage>
        <taxon>Bacteria</taxon>
        <taxon>Bacillati</taxon>
        <taxon>Bacillota</taxon>
        <taxon>Bacilli</taxon>
        <taxon>Bacillales</taxon>
        <taxon>Paenibacillaceae</taxon>
        <taxon>Paenibacillus</taxon>
    </lineage>
</organism>
<comment type="caution">
    <text evidence="2">The sequence shown here is derived from an EMBL/GenBank/DDBJ whole genome shotgun (WGS) entry which is preliminary data.</text>
</comment>
<evidence type="ECO:0000313" key="2">
    <source>
        <dbReference type="EMBL" id="MFB0840700.1"/>
    </source>
</evidence>
<protein>
    <submittedName>
        <fullName evidence="2">DUF2249 domain-containing protein</fullName>
    </submittedName>
</protein>
<feature type="domain" description="DUF2249" evidence="1">
    <location>
        <begin position="9"/>
        <end position="76"/>
    </location>
</feature>
<accession>A0ABV4UW70</accession>
<name>A0ABV4UW70_9BACL</name>
<gene>
    <name evidence="2" type="ORF">ACEU3E_00810</name>
</gene>
<keyword evidence="3" id="KW-1185">Reference proteome</keyword>